<dbReference type="InterPro" id="IPR044852">
    <property type="entry name" value="WBP2-like"/>
</dbReference>
<dbReference type="SUPFAM" id="SSF50729">
    <property type="entry name" value="PH domain-like"/>
    <property type="match status" value="1"/>
</dbReference>
<dbReference type="OrthoDB" id="1259151at2759"/>
<organism evidence="2 3">
    <name type="scientific">Polychaeton citri CBS 116435</name>
    <dbReference type="NCBI Taxonomy" id="1314669"/>
    <lineage>
        <taxon>Eukaryota</taxon>
        <taxon>Fungi</taxon>
        <taxon>Dikarya</taxon>
        <taxon>Ascomycota</taxon>
        <taxon>Pezizomycotina</taxon>
        <taxon>Dothideomycetes</taxon>
        <taxon>Dothideomycetidae</taxon>
        <taxon>Capnodiales</taxon>
        <taxon>Capnodiaceae</taxon>
        <taxon>Polychaeton</taxon>
    </lineage>
</organism>
<evidence type="ECO:0000313" key="3">
    <source>
        <dbReference type="Proteomes" id="UP000799441"/>
    </source>
</evidence>
<dbReference type="EMBL" id="MU003800">
    <property type="protein sequence ID" value="KAF2720336.1"/>
    <property type="molecule type" value="Genomic_DNA"/>
</dbReference>
<feature type="compositionally biased region" description="Low complexity" evidence="1">
    <location>
        <begin position="166"/>
        <end position="179"/>
    </location>
</feature>
<dbReference type="CDD" id="cd13214">
    <property type="entry name" value="PH-GRAM_WBP2"/>
    <property type="match status" value="1"/>
</dbReference>
<evidence type="ECO:0008006" key="4">
    <source>
        <dbReference type="Google" id="ProtNLM"/>
    </source>
</evidence>
<comment type="caution">
    <text evidence="2">The sequence shown here is derived from an EMBL/GenBank/DDBJ whole genome shotgun (WGS) entry which is preliminary data.</text>
</comment>
<evidence type="ECO:0000256" key="1">
    <source>
        <dbReference type="SAM" id="MobiDB-lite"/>
    </source>
</evidence>
<dbReference type="GO" id="GO:0031490">
    <property type="term" value="F:chromatin DNA binding"/>
    <property type="evidence" value="ECO:0007669"/>
    <property type="project" value="TreeGrafter"/>
</dbReference>
<name>A0A9P4Q8F0_9PEZI</name>
<keyword evidence="3" id="KW-1185">Reference proteome</keyword>
<evidence type="ECO:0000313" key="2">
    <source>
        <dbReference type="EMBL" id="KAF2720336.1"/>
    </source>
</evidence>
<dbReference type="AlphaFoldDB" id="A0A9P4Q8F0"/>
<dbReference type="PANTHER" id="PTHR31606:SF1">
    <property type="entry name" value="WW DOMAIN BINDING PROTEIN 2, ISOFORM E"/>
    <property type="match status" value="1"/>
</dbReference>
<feature type="region of interest" description="Disordered" evidence="1">
    <location>
        <begin position="153"/>
        <end position="262"/>
    </location>
</feature>
<sequence length="262" mass="28802">MSVNWVMLSPQTNPPYTPLPQEQHLWTSPPRVAFSLTVPAHFPGKKQQPFSLASSTGVLYLTTRRVLYVPDKSTHELQSFATPILNLHDSHVTAPFFGPNAWITLCQPTAGGGIPTPSGGVVELKLTFKDGGAYDFQSKYEQIRERLQQALEVSRMDGDGSTSSRNALNGGLNTGNVNLDELPAYQEENDGPLINPAVPPQEAPQPVVSPIAQQQPQYQFDERPAPRATDNAFSPPAEPPPGYEEAQMSGLQNEVERRFQRD</sequence>
<gene>
    <name evidence="2" type="ORF">K431DRAFT_285819</name>
</gene>
<dbReference type="PANTHER" id="PTHR31606">
    <property type="entry name" value="WW DOMAIN BINDING PROTEIN 2, ISOFORM E"/>
    <property type="match status" value="1"/>
</dbReference>
<protein>
    <recommendedName>
        <fullName evidence="4">WW-domain-binding protein</fullName>
    </recommendedName>
</protein>
<accession>A0A9P4Q8F0</accession>
<proteinExistence type="predicted"/>
<dbReference type="GO" id="GO:0003713">
    <property type="term" value="F:transcription coactivator activity"/>
    <property type="evidence" value="ECO:0007669"/>
    <property type="project" value="InterPro"/>
</dbReference>
<dbReference type="GO" id="GO:0005634">
    <property type="term" value="C:nucleus"/>
    <property type="evidence" value="ECO:0007669"/>
    <property type="project" value="TreeGrafter"/>
</dbReference>
<dbReference type="Proteomes" id="UP000799441">
    <property type="component" value="Unassembled WGS sequence"/>
</dbReference>
<reference evidence="2" key="1">
    <citation type="journal article" date="2020" name="Stud. Mycol.">
        <title>101 Dothideomycetes genomes: a test case for predicting lifestyles and emergence of pathogens.</title>
        <authorList>
            <person name="Haridas S."/>
            <person name="Albert R."/>
            <person name="Binder M."/>
            <person name="Bloem J."/>
            <person name="Labutti K."/>
            <person name="Salamov A."/>
            <person name="Andreopoulos B."/>
            <person name="Baker S."/>
            <person name="Barry K."/>
            <person name="Bills G."/>
            <person name="Bluhm B."/>
            <person name="Cannon C."/>
            <person name="Castanera R."/>
            <person name="Culley D."/>
            <person name="Daum C."/>
            <person name="Ezra D."/>
            <person name="Gonzalez J."/>
            <person name="Henrissat B."/>
            <person name="Kuo A."/>
            <person name="Liang C."/>
            <person name="Lipzen A."/>
            <person name="Lutzoni F."/>
            <person name="Magnuson J."/>
            <person name="Mondo S."/>
            <person name="Nolan M."/>
            <person name="Ohm R."/>
            <person name="Pangilinan J."/>
            <person name="Park H.-J."/>
            <person name="Ramirez L."/>
            <person name="Alfaro M."/>
            <person name="Sun H."/>
            <person name="Tritt A."/>
            <person name="Yoshinaga Y."/>
            <person name="Zwiers L.-H."/>
            <person name="Turgeon B."/>
            <person name="Goodwin S."/>
            <person name="Spatafora J."/>
            <person name="Crous P."/>
            <person name="Grigoriev I."/>
        </authorList>
    </citation>
    <scope>NUCLEOTIDE SEQUENCE</scope>
    <source>
        <strain evidence="2">CBS 116435</strain>
    </source>
</reference>